<keyword evidence="3" id="KW-0332">GMP biosynthesis</keyword>
<dbReference type="GO" id="GO:0005524">
    <property type="term" value="F:ATP binding"/>
    <property type="evidence" value="ECO:0007669"/>
    <property type="project" value="UniProtKB-KW"/>
</dbReference>
<evidence type="ECO:0000256" key="1">
    <source>
        <dbReference type="ARBA" id="ARBA00022598"/>
    </source>
</evidence>
<dbReference type="InterPro" id="IPR017926">
    <property type="entry name" value="GATASE"/>
</dbReference>
<dbReference type="Gene3D" id="3.40.50.880">
    <property type="match status" value="1"/>
</dbReference>
<keyword evidence="4" id="KW-0658">Purine biosynthesis</keyword>
<name>A0A2H9T887_9ZZZZ</name>
<dbReference type="Pfam" id="PF00117">
    <property type="entry name" value="GATase"/>
    <property type="match status" value="1"/>
</dbReference>
<reference evidence="7" key="1">
    <citation type="journal article" date="2017" name="Appl. Environ. Microbiol.">
        <title>Molecular characterization of an Endozoicomonas-like organism causing infection in king scallop Pecten maximus L.</title>
        <authorList>
            <person name="Cano I."/>
            <person name="van Aerle R."/>
            <person name="Ross S."/>
            <person name="Verner-Jeffreys D.W."/>
            <person name="Paley R.K."/>
            <person name="Rimmer G."/>
            <person name="Ryder D."/>
            <person name="Hooper P."/>
            <person name="Stone D."/>
            <person name="Feist S.W."/>
        </authorList>
    </citation>
    <scope>NUCLEOTIDE SEQUENCE</scope>
</reference>
<organism evidence="7">
    <name type="scientific">invertebrate metagenome</name>
    <dbReference type="NCBI Taxonomy" id="1711999"/>
    <lineage>
        <taxon>unclassified sequences</taxon>
        <taxon>metagenomes</taxon>
        <taxon>organismal metagenomes</taxon>
    </lineage>
</organism>
<dbReference type="PRINTS" id="PR00097">
    <property type="entry name" value="ANTSNTHASEII"/>
</dbReference>
<dbReference type="EMBL" id="NSIT01000068">
    <property type="protein sequence ID" value="PJE79446.1"/>
    <property type="molecule type" value="Genomic_DNA"/>
</dbReference>
<evidence type="ECO:0000256" key="4">
    <source>
        <dbReference type="ARBA" id="ARBA00022755"/>
    </source>
</evidence>
<dbReference type="PRINTS" id="PR00096">
    <property type="entry name" value="GATASE"/>
</dbReference>
<keyword evidence="5" id="KW-0067">ATP-binding</keyword>
<evidence type="ECO:0000256" key="5">
    <source>
        <dbReference type="ARBA" id="ARBA00022840"/>
    </source>
</evidence>
<dbReference type="AlphaFoldDB" id="A0A2H9T887"/>
<protein>
    <submittedName>
        <fullName evidence="7">GMP synthase (Fe)</fullName>
        <ecNumber evidence="7">6.3.5.2</ecNumber>
    </submittedName>
</protein>
<keyword evidence="2" id="KW-0547">Nucleotide-binding</keyword>
<dbReference type="PANTHER" id="PTHR11922:SF2">
    <property type="entry name" value="GMP SYNTHASE [GLUTAMINE-HYDROLYZING]"/>
    <property type="match status" value="1"/>
</dbReference>
<dbReference type="GO" id="GO:0005829">
    <property type="term" value="C:cytosol"/>
    <property type="evidence" value="ECO:0007669"/>
    <property type="project" value="TreeGrafter"/>
</dbReference>
<sequence>MHIVVIDGGSTKVINIVEMLHDNQVRTTVVPLQKANAVDVNHYDAMVISGGPHLFTDKTEADRLLADFAFVKRLKIPVLGICLGHQGIGLQYGASVFLGEERRNRESIRIMERHPLLKGIDDNDSVGTDHCEGISLPSGFRQLGCSLHYDVEIMASPDDRLFGVQFHPEISGHYGQKLFRNFIELAKS</sequence>
<dbReference type="PROSITE" id="PS51273">
    <property type="entry name" value="GATASE_TYPE_1"/>
    <property type="match status" value="1"/>
</dbReference>
<evidence type="ECO:0000256" key="2">
    <source>
        <dbReference type="ARBA" id="ARBA00022741"/>
    </source>
</evidence>
<evidence type="ECO:0000259" key="6">
    <source>
        <dbReference type="Pfam" id="PF00117"/>
    </source>
</evidence>
<dbReference type="EC" id="6.3.5.2" evidence="7"/>
<keyword evidence="1 7" id="KW-0436">Ligase</keyword>
<feature type="domain" description="Glutamine amidotransferase" evidence="6">
    <location>
        <begin position="4"/>
        <end position="183"/>
    </location>
</feature>
<proteinExistence type="predicted"/>
<dbReference type="PANTHER" id="PTHR11922">
    <property type="entry name" value="GMP SYNTHASE-RELATED"/>
    <property type="match status" value="1"/>
</dbReference>
<gene>
    <name evidence="7" type="primary">guaA_3</name>
    <name evidence="7" type="ORF">CI610_01577</name>
</gene>
<dbReference type="InterPro" id="IPR029062">
    <property type="entry name" value="Class_I_gatase-like"/>
</dbReference>
<comment type="caution">
    <text evidence="7">The sequence shown here is derived from an EMBL/GenBank/DDBJ whole genome shotgun (WGS) entry which is preliminary data.</text>
</comment>
<accession>A0A2H9T887</accession>
<evidence type="ECO:0000256" key="3">
    <source>
        <dbReference type="ARBA" id="ARBA00022749"/>
    </source>
</evidence>
<dbReference type="SUPFAM" id="SSF52317">
    <property type="entry name" value="Class I glutamine amidotransferase-like"/>
    <property type="match status" value="1"/>
</dbReference>
<evidence type="ECO:0000313" key="7">
    <source>
        <dbReference type="EMBL" id="PJE79446.1"/>
    </source>
</evidence>
<dbReference type="GO" id="GO:0003921">
    <property type="term" value="F:GMP synthase activity"/>
    <property type="evidence" value="ECO:0007669"/>
    <property type="project" value="TreeGrafter"/>
</dbReference>